<protein>
    <submittedName>
        <fullName evidence="2">Uncharacterized protein</fullName>
    </submittedName>
</protein>
<evidence type="ECO:0000256" key="1">
    <source>
        <dbReference type="SAM" id="MobiDB-lite"/>
    </source>
</evidence>
<dbReference type="EMBL" id="CAWUPB010001157">
    <property type="protein sequence ID" value="CAK7339171.1"/>
    <property type="molecule type" value="Genomic_DNA"/>
</dbReference>
<organism evidence="2 3">
    <name type="scientific">Dovyalis caffra</name>
    <dbReference type="NCBI Taxonomy" id="77055"/>
    <lineage>
        <taxon>Eukaryota</taxon>
        <taxon>Viridiplantae</taxon>
        <taxon>Streptophyta</taxon>
        <taxon>Embryophyta</taxon>
        <taxon>Tracheophyta</taxon>
        <taxon>Spermatophyta</taxon>
        <taxon>Magnoliopsida</taxon>
        <taxon>eudicotyledons</taxon>
        <taxon>Gunneridae</taxon>
        <taxon>Pentapetalae</taxon>
        <taxon>rosids</taxon>
        <taxon>fabids</taxon>
        <taxon>Malpighiales</taxon>
        <taxon>Salicaceae</taxon>
        <taxon>Flacourtieae</taxon>
        <taxon>Dovyalis</taxon>
    </lineage>
</organism>
<feature type="compositionally biased region" description="Polar residues" evidence="1">
    <location>
        <begin position="1"/>
        <end position="21"/>
    </location>
</feature>
<evidence type="ECO:0000313" key="3">
    <source>
        <dbReference type="Proteomes" id="UP001314170"/>
    </source>
</evidence>
<feature type="region of interest" description="Disordered" evidence="1">
    <location>
        <begin position="1"/>
        <end position="47"/>
    </location>
</feature>
<comment type="caution">
    <text evidence="2">The sequence shown here is derived from an EMBL/GenBank/DDBJ whole genome shotgun (WGS) entry which is preliminary data.</text>
</comment>
<sequence>MKGSEISSSTPTAMIKTSNNDGIKPQKPQFRPAQDDTKPPLKDPTLLVHRIVSSGRWDD</sequence>
<keyword evidence="3" id="KW-1185">Reference proteome</keyword>
<gene>
    <name evidence="2" type="ORF">DCAF_LOCUS14221</name>
</gene>
<accession>A0AAV1RTV4</accession>
<dbReference type="Proteomes" id="UP001314170">
    <property type="component" value="Unassembled WGS sequence"/>
</dbReference>
<name>A0AAV1RTV4_9ROSI</name>
<proteinExistence type="predicted"/>
<evidence type="ECO:0000313" key="2">
    <source>
        <dbReference type="EMBL" id="CAK7339171.1"/>
    </source>
</evidence>
<reference evidence="2 3" key="1">
    <citation type="submission" date="2024-01" db="EMBL/GenBank/DDBJ databases">
        <authorList>
            <person name="Waweru B."/>
        </authorList>
    </citation>
    <scope>NUCLEOTIDE SEQUENCE [LARGE SCALE GENOMIC DNA]</scope>
</reference>
<dbReference type="AlphaFoldDB" id="A0AAV1RTV4"/>